<sequence length="204" mass="21833">MLFLVVLAVFGVQTADARIDPQYLPCAVHNGSDYVYSRTAANCLNVMSDSYCEIAYPKPTPDESRPAEGNDAQRSLMCYTLGDATPAPANADAESVAVASCPKTCGLCCLTSAYKCNNRVAPRVNCANVSKAMCLSPIWRQILAEDCPAECGFCDLNGCIDLVVGCENDPMICYTAGLEDFVNTNCRRTCNKCNVQPPCPGGGR</sequence>
<keyword evidence="4" id="KW-1185">Reference proteome</keyword>
<protein>
    <recommendedName>
        <fullName evidence="2">ShKT domain-containing protein</fullName>
    </recommendedName>
</protein>
<feature type="chain" id="PRO_5003178046" description="ShKT domain-containing protein" evidence="1">
    <location>
        <begin position="18"/>
        <end position="204"/>
    </location>
</feature>
<dbReference type="HOGENOM" id="CLU_098771_0_0_1"/>
<dbReference type="EMBL" id="DS268531">
    <property type="protein sequence ID" value="EFO87152.1"/>
    <property type="molecule type" value="Genomic_DNA"/>
</dbReference>
<dbReference type="Proteomes" id="UP000008281">
    <property type="component" value="Unassembled WGS sequence"/>
</dbReference>
<dbReference type="InterPro" id="IPR003582">
    <property type="entry name" value="ShKT_dom"/>
</dbReference>
<dbReference type="AlphaFoldDB" id="E3N589"/>
<dbReference type="PANTHER" id="PTHR21724:SF43">
    <property type="entry name" value="SHKT DOMAIN-CONTAINING PROTEIN"/>
    <property type="match status" value="1"/>
</dbReference>
<evidence type="ECO:0000256" key="1">
    <source>
        <dbReference type="SAM" id="SignalP"/>
    </source>
</evidence>
<dbReference type="InParanoid" id="E3N589"/>
<dbReference type="OrthoDB" id="5867083at2759"/>
<reference evidence="3" key="1">
    <citation type="submission" date="2007-07" db="EMBL/GenBank/DDBJ databases">
        <title>PCAP assembly of the Caenorhabditis remanei genome.</title>
        <authorList>
            <consortium name="The Caenorhabditis remanei Sequencing Consortium"/>
            <person name="Wilson R.K."/>
        </authorList>
    </citation>
    <scope>NUCLEOTIDE SEQUENCE [LARGE SCALE GENOMIC DNA]</scope>
    <source>
        <strain evidence="3">PB4641</strain>
    </source>
</reference>
<dbReference type="eggNOG" id="ENOG502THKQ">
    <property type="taxonomic scope" value="Eukaryota"/>
</dbReference>
<dbReference type="SMART" id="SM00254">
    <property type="entry name" value="ShKT"/>
    <property type="match status" value="2"/>
</dbReference>
<keyword evidence="1" id="KW-0732">Signal</keyword>
<accession>E3N589</accession>
<dbReference type="GeneID" id="9827569"/>
<dbReference type="Gene3D" id="1.10.10.1940">
    <property type="match status" value="1"/>
</dbReference>
<evidence type="ECO:0000313" key="3">
    <source>
        <dbReference type="EMBL" id="EFO87152.1"/>
    </source>
</evidence>
<name>E3N589_CAERE</name>
<proteinExistence type="predicted"/>
<dbReference type="STRING" id="31234.E3N589"/>
<dbReference type="RefSeq" id="XP_003096429.2">
    <property type="nucleotide sequence ID" value="XM_003096381.2"/>
</dbReference>
<evidence type="ECO:0000313" key="4">
    <source>
        <dbReference type="Proteomes" id="UP000008281"/>
    </source>
</evidence>
<feature type="domain" description="ShKT" evidence="2">
    <location>
        <begin position="115"/>
        <end position="155"/>
    </location>
</feature>
<dbReference type="PANTHER" id="PTHR21724">
    <property type="entry name" value="SHKT DOMAIN-CONTAINING PROTEIN"/>
    <property type="match status" value="1"/>
</dbReference>
<gene>
    <name evidence="3" type="ORF">CRE_28966</name>
</gene>
<dbReference type="Pfam" id="PF01549">
    <property type="entry name" value="ShK"/>
    <property type="match status" value="3"/>
</dbReference>
<dbReference type="CTD" id="9827569"/>
<dbReference type="KEGG" id="crq:GCK72_021301"/>
<organism evidence="4">
    <name type="scientific">Caenorhabditis remanei</name>
    <name type="common">Caenorhabditis vulgaris</name>
    <dbReference type="NCBI Taxonomy" id="31234"/>
    <lineage>
        <taxon>Eukaryota</taxon>
        <taxon>Metazoa</taxon>
        <taxon>Ecdysozoa</taxon>
        <taxon>Nematoda</taxon>
        <taxon>Chromadorea</taxon>
        <taxon>Rhabditida</taxon>
        <taxon>Rhabditina</taxon>
        <taxon>Rhabditomorpha</taxon>
        <taxon>Rhabditoidea</taxon>
        <taxon>Rhabditidae</taxon>
        <taxon>Peloderinae</taxon>
        <taxon>Caenorhabditis</taxon>
    </lineage>
</organism>
<feature type="signal peptide" evidence="1">
    <location>
        <begin position="1"/>
        <end position="17"/>
    </location>
</feature>
<dbReference type="OMA" id="TSAYKCN"/>
<feature type="domain" description="ShKT" evidence="2">
    <location>
        <begin position="158"/>
        <end position="194"/>
    </location>
</feature>
<evidence type="ECO:0000259" key="2">
    <source>
        <dbReference type="SMART" id="SM00254"/>
    </source>
</evidence>